<evidence type="ECO:0000256" key="4">
    <source>
        <dbReference type="SAM" id="MobiDB-lite"/>
    </source>
</evidence>
<feature type="region of interest" description="Disordered" evidence="4">
    <location>
        <begin position="130"/>
        <end position="174"/>
    </location>
</feature>
<dbReference type="KEGG" id="mcha:111016244"/>
<evidence type="ECO:0000256" key="3">
    <source>
        <dbReference type="ARBA" id="ARBA00026138"/>
    </source>
</evidence>
<dbReference type="GO" id="GO:0001763">
    <property type="term" value="P:morphogenesis of a branching structure"/>
    <property type="evidence" value="ECO:0007669"/>
    <property type="project" value="InterPro"/>
</dbReference>
<reference evidence="6" key="1">
    <citation type="submission" date="2025-08" db="UniProtKB">
        <authorList>
            <consortium name="RefSeq"/>
        </authorList>
    </citation>
    <scope>IDENTIFICATION</scope>
    <source>
        <strain evidence="6">OHB3-1</strain>
    </source>
</reference>
<evidence type="ECO:0000256" key="1">
    <source>
        <dbReference type="ARBA" id="ARBA00022604"/>
    </source>
</evidence>
<feature type="compositionally biased region" description="Basic and acidic residues" evidence="4">
    <location>
        <begin position="130"/>
        <end position="145"/>
    </location>
</feature>
<keyword evidence="1" id="KW-0341">Growth regulation</keyword>
<dbReference type="PANTHER" id="PTHR38366">
    <property type="entry name" value="NAD-DEPENDENT PROTEIN DEACETYLASE HST1-LIKE PROTEIN"/>
    <property type="match status" value="1"/>
</dbReference>
<evidence type="ECO:0000256" key="2">
    <source>
        <dbReference type="ARBA" id="ARBA00025796"/>
    </source>
</evidence>
<dbReference type="AlphaFoldDB" id="A0A6J1D0S4"/>
<accession>A0A6J1D0S4</accession>
<evidence type="ECO:0000313" key="6">
    <source>
        <dbReference type="RefSeq" id="XP_022147248.1"/>
    </source>
</evidence>
<protein>
    <recommendedName>
        <fullName evidence="3">Protein TILLER ANGLE CONTROL 1</fullName>
    </recommendedName>
</protein>
<dbReference type="PANTHER" id="PTHR38366:SF1">
    <property type="entry name" value="PROTEIN TILLER ANGLE CONTROL 1"/>
    <property type="match status" value="1"/>
</dbReference>
<dbReference type="Proteomes" id="UP000504603">
    <property type="component" value="Unplaced"/>
</dbReference>
<dbReference type="RefSeq" id="XP_022147248.1">
    <property type="nucleotide sequence ID" value="XM_022291556.1"/>
</dbReference>
<organism evidence="5 6">
    <name type="scientific">Momordica charantia</name>
    <name type="common">Bitter gourd</name>
    <name type="synonym">Balsam pear</name>
    <dbReference type="NCBI Taxonomy" id="3673"/>
    <lineage>
        <taxon>Eukaryota</taxon>
        <taxon>Viridiplantae</taxon>
        <taxon>Streptophyta</taxon>
        <taxon>Embryophyta</taxon>
        <taxon>Tracheophyta</taxon>
        <taxon>Spermatophyta</taxon>
        <taxon>Magnoliopsida</taxon>
        <taxon>eudicotyledons</taxon>
        <taxon>Gunneridae</taxon>
        <taxon>Pentapetalae</taxon>
        <taxon>rosids</taxon>
        <taxon>fabids</taxon>
        <taxon>Cucurbitales</taxon>
        <taxon>Cucurbitaceae</taxon>
        <taxon>Momordiceae</taxon>
        <taxon>Momordica</taxon>
    </lineage>
</organism>
<dbReference type="GeneID" id="111016244"/>
<sequence length="181" mass="20707">MFNWLHSNFHYNPLKAESKRNVWRKNTKSVAKHVDEIFDVLEDWRINGRRLTICVVGFERSSKPRNYPTEYCNLKKEGKRSDEVVDDDLNDDDDDELSPLMATTFQNNFDDSGEFCIAELFMADADVKPKPAPEENVAARKKPEVKTANGSCSAKKPKEAAKPAGRSLRRVSTTHSYTCLY</sequence>
<proteinExistence type="inferred from homology"/>
<dbReference type="OrthoDB" id="1737079at2759"/>
<gene>
    <name evidence="6" type="primary">LOC111016244</name>
</gene>
<name>A0A6J1D0S4_MOMCH</name>
<comment type="similarity">
    <text evidence="2">Belongs to the TAC family.</text>
</comment>
<evidence type="ECO:0000313" key="5">
    <source>
        <dbReference type="Proteomes" id="UP000504603"/>
    </source>
</evidence>
<dbReference type="InterPro" id="IPR044989">
    <property type="entry name" value="TAC1"/>
</dbReference>
<keyword evidence="5" id="KW-1185">Reference proteome</keyword>